<feature type="transmembrane region" description="Helical" evidence="10">
    <location>
        <begin position="98"/>
        <end position="117"/>
    </location>
</feature>
<keyword evidence="8" id="KW-0325">Glycoprotein</keyword>
<dbReference type="SUPFAM" id="SSF81321">
    <property type="entry name" value="Family A G protein-coupled receptor-like"/>
    <property type="match status" value="1"/>
</dbReference>
<evidence type="ECO:0000256" key="9">
    <source>
        <dbReference type="ARBA" id="ARBA00023224"/>
    </source>
</evidence>
<evidence type="ECO:0000256" key="7">
    <source>
        <dbReference type="ARBA" id="ARBA00023170"/>
    </source>
</evidence>
<dbReference type="EMBL" id="JAIWYP010000012">
    <property type="protein sequence ID" value="KAH3729789.1"/>
    <property type="molecule type" value="Genomic_DNA"/>
</dbReference>
<dbReference type="AlphaFoldDB" id="A0A9D4HSK2"/>
<feature type="domain" description="G-protein coupled receptors family 1 profile" evidence="11">
    <location>
        <begin position="34"/>
        <end position="271"/>
    </location>
</feature>
<dbReference type="PANTHER" id="PTHR11866:SF16">
    <property type="entry name" value="PROSTAGLANDIN E2 RECEPTOR EP4 SUBTYPE-LIKE PROTEIN"/>
    <property type="match status" value="1"/>
</dbReference>
<dbReference type="PANTHER" id="PTHR11866">
    <property type="entry name" value="G-PROTEIN COUPLED RECEPTOR FAMILY 1 MEMBER"/>
    <property type="match status" value="1"/>
</dbReference>
<evidence type="ECO:0000256" key="6">
    <source>
        <dbReference type="ARBA" id="ARBA00023136"/>
    </source>
</evidence>
<keyword evidence="3 10" id="KW-0812">Transmembrane</keyword>
<keyword evidence="7" id="KW-0675">Receptor</keyword>
<evidence type="ECO:0000256" key="8">
    <source>
        <dbReference type="ARBA" id="ARBA00023180"/>
    </source>
</evidence>
<name>A0A9D4HSK2_DREPO</name>
<feature type="transmembrane region" description="Helical" evidence="10">
    <location>
        <begin position="54"/>
        <end position="78"/>
    </location>
</feature>
<dbReference type="GO" id="GO:0005886">
    <property type="term" value="C:plasma membrane"/>
    <property type="evidence" value="ECO:0007669"/>
    <property type="project" value="UniProtKB-SubCell"/>
</dbReference>
<evidence type="ECO:0000256" key="2">
    <source>
        <dbReference type="ARBA" id="ARBA00022475"/>
    </source>
</evidence>
<dbReference type="GO" id="GO:0007189">
    <property type="term" value="P:adenylate cyclase-activating G protein-coupled receptor signaling pathway"/>
    <property type="evidence" value="ECO:0007669"/>
    <property type="project" value="TreeGrafter"/>
</dbReference>
<evidence type="ECO:0000256" key="10">
    <source>
        <dbReference type="SAM" id="Phobius"/>
    </source>
</evidence>
<organism evidence="12 13">
    <name type="scientific">Dreissena polymorpha</name>
    <name type="common">Zebra mussel</name>
    <name type="synonym">Mytilus polymorpha</name>
    <dbReference type="NCBI Taxonomy" id="45954"/>
    <lineage>
        <taxon>Eukaryota</taxon>
        <taxon>Metazoa</taxon>
        <taxon>Spiralia</taxon>
        <taxon>Lophotrochozoa</taxon>
        <taxon>Mollusca</taxon>
        <taxon>Bivalvia</taxon>
        <taxon>Autobranchia</taxon>
        <taxon>Heteroconchia</taxon>
        <taxon>Euheterodonta</taxon>
        <taxon>Imparidentia</taxon>
        <taxon>Neoheterodontei</taxon>
        <taxon>Myida</taxon>
        <taxon>Dreissenoidea</taxon>
        <taxon>Dreissenidae</taxon>
        <taxon>Dreissena</taxon>
    </lineage>
</organism>
<dbReference type="InterPro" id="IPR008365">
    <property type="entry name" value="Prostanoid_rcpt"/>
</dbReference>
<reference evidence="12" key="1">
    <citation type="journal article" date="2019" name="bioRxiv">
        <title>The Genome of the Zebra Mussel, Dreissena polymorpha: A Resource for Invasive Species Research.</title>
        <authorList>
            <person name="McCartney M.A."/>
            <person name="Auch B."/>
            <person name="Kono T."/>
            <person name="Mallez S."/>
            <person name="Zhang Y."/>
            <person name="Obille A."/>
            <person name="Becker A."/>
            <person name="Abrahante J.E."/>
            <person name="Garbe J."/>
            <person name="Badalamenti J.P."/>
            <person name="Herman A."/>
            <person name="Mangelson H."/>
            <person name="Liachko I."/>
            <person name="Sullivan S."/>
            <person name="Sone E.D."/>
            <person name="Koren S."/>
            <person name="Silverstein K.A.T."/>
            <person name="Beckman K.B."/>
            <person name="Gohl D.M."/>
        </authorList>
    </citation>
    <scope>NUCLEOTIDE SEQUENCE</scope>
    <source>
        <strain evidence="12">Duluth1</strain>
        <tissue evidence="12">Whole animal</tissue>
    </source>
</reference>
<feature type="transmembrane region" description="Helical" evidence="10">
    <location>
        <begin position="245"/>
        <end position="266"/>
    </location>
</feature>
<evidence type="ECO:0000256" key="4">
    <source>
        <dbReference type="ARBA" id="ARBA00022989"/>
    </source>
</evidence>
<keyword evidence="2" id="KW-1003">Cell membrane</keyword>
<dbReference type="GO" id="GO:0004930">
    <property type="term" value="F:G protein-coupled receptor activity"/>
    <property type="evidence" value="ECO:0007669"/>
    <property type="project" value="UniProtKB-KW"/>
</dbReference>
<keyword evidence="4 10" id="KW-1133">Transmembrane helix</keyword>
<comment type="subcellular location">
    <subcellularLocation>
        <location evidence="1">Cell membrane</location>
        <topology evidence="1">Multi-pass membrane protein</topology>
    </subcellularLocation>
</comment>
<accession>A0A9D4HSK2</accession>
<evidence type="ECO:0000256" key="3">
    <source>
        <dbReference type="ARBA" id="ARBA00022692"/>
    </source>
</evidence>
<proteinExistence type="predicted"/>
<evidence type="ECO:0000256" key="1">
    <source>
        <dbReference type="ARBA" id="ARBA00004651"/>
    </source>
</evidence>
<keyword evidence="6 10" id="KW-0472">Membrane</keyword>
<dbReference type="InterPro" id="IPR000276">
    <property type="entry name" value="GPCR_Rhodpsn"/>
</dbReference>
<keyword evidence="5" id="KW-0297">G-protein coupled receptor</keyword>
<evidence type="ECO:0000256" key="5">
    <source>
        <dbReference type="ARBA" id="ARBA00023040"/>
    </source>
</evidence>
<dbReference type="Pfam" id="PF00001">
    <property type="entry name" value="7tm_1"/>
    <property type="match status" value="1"/>
</dbReference>
<dbReference type="PROSITE" id="PS00237">
    <property type="entry name" value="G_PROTEIN_RECEP_F1_1"/>
    <property type="match status" value="1"/>
</dbReference>
<reference evidence="12" key="2">
    <citation type="submission" date="2020-11" db="EMBL/GenBank/DDBJ databases">
        <authorList>
            <person name="McCartney M.A."/>
            <person name="Auch B."/>
            <person name="Kono T."/>
            <person name="Mallez S."/>
            <person name="Becker A."/>
            <person name="Gohl D.M."/>
            <person name="Silverstein K.A.T."/>
            <person name="Koren S."/>
            <person name="Bechman K.B."/>
            <person name="Herman A."/>
            <person name="Abrahante J.E."/>
            <person name="Garbe J."/>
        </authorList>
    </citation>
    <scope>NUCLEOTIDE SEQUENCE</scope>
    <source>
        <strain evidence="12">Duluth1</strain>
        <tissue evidence="12">Whole animal</tissue>
    </source>
</reference>
<dbReference type="PROSITE" id="PS50262">
    <property type="entry name" value="G_PROTEIN_RECEP_F1_2"/>
    <property type="match status" value="1"/>
</dbReference>
<comment type="caution">
    <text evidence="12">The sequence shown here is derived from an EMBL/GenBank/DDBJ whole genome shotgun (WGS) entry which is preliminary data.</text>
</comment>
<protein>
    <recommendedName>
        <fullName evidence="11">G-protein coupled receptors family 1 profile domain-containing protein</fullName>
    </recommendedName>
</protein>
<feature type="transmembrane region" description="Helical" evidence="10">
    <location>
        <begin position="137"/>
        <end position="159"/>
    </location>
</feature>
<evidence type="ECO:0000313" key="13">
    <source>
        <dbReference type="Proteomes" id="UP000828390"/>
    </source>
</evidence>
<dbReference type="Proteomes" id="UP000828390">
    <property type="component" value="Unassembled WGS sequence"/>
</dbReference>
<dbReference type="Gene3D" id="1.20.1070.10">
    <property type="entry name" value="Rhodopsin 7-helix transmembrane proteins"/>
    <property type="match status" value="1"/>
</dbReference>
<dbReference type="InterPro" id="IPR017452">
    <property type="entry name" value="GPCR_Rhodpsn_7TM"/>
</dbReference>
<evidence type="ECO:0000259" key="11">
    <source>
        <dbReference type="PROSITE" id="PS50262"/>
    </source>
</evidence>
<keyword evidence="9" id="KW-0807">Transducer</keyword>
<dbReference type="GO" id="GO:0007204">
    <property type="term" value="P:positive regulation of cytosolic calcium ion concentration"/>
    <property type="evidence" value="ECO:0007669"/>
    <property type="project" value="TreeGrafter"/>
</dbReference>
<gene>
    <name evidence="12" type="ORF">DPMN_055767</name>
</gene>
<feature type="transmembrane region" description="Helical" evidence="10">
    <location>
        <begin position="20"/>
        <end position="42"/>
    </location>
</feature>
<evidence type="ECO:0000313" key="12">
    <source>
        <dbReference type="EMBL" id="KAH3729789.1"/>
    </source>
</evidence>
<feature type="transmembrane region" description="Helical" evidence="10">
    <location>
        <begin position="183"/>
        <end position="206"/>
    </location>
</feature>
<sequence length="271" mass="30577">MTTNVTLDAQSRLNASSWSVYLSLCVVWIPGIVCNLIALVFIIRDIRKLVFPALFLLLILVCCDLTAIVFASAQHILLHLYNSVVTYPSCVFLSSNSIFFRVASGVMNLIMAVDRYLAICKPFYYKINVSVKTWKRLCFISGLLVVVFCCFPMMGLGYVDFIKRNEIVICSNLGYRQKPTHRIFGLIFPFIGFLCTLTIVVCNVRVIRALVHLRNRVVSIPSSKRSNSTDTISEDSRKVTPFEVAFAKLMACLAVVYLVCEAPYHVSNLRM</sequence>
<keyword evidence="13" id="KW-1185">Reference proteome</keyword>